<dbReference type="Proteomes" id="UP000199503">
    <property type="component" value="Unassembled WGS sequence"/>
</dbReference>
<evidence type="ECO:0000256" key="1">
    <source>
        <dbReference type="SAM" id="Phobius"/>
    </source>
</evidence>
<dbReference type="EMBL" id="FOFV01000001">
    <property type="protein sequence ID" value="SEP97346.1"/>
    <property type="molecule type" value="Genomic_DNA"/>
</dbReference>
<evidence type="ECO:0000313" key="3">
    <source>
        <dbReference type="Proteomes" id="UP000199503"/>
    </source>
</evidence>
<proteinExistence type="predicted"/>
<accession>A0A1H9C813</accession>
<keyword evidence="3" id="KW-1185">Reference proteome</keyword>
<keyword evidence="1" id="KW-0472">Membrane</keyword>
<reference evidence="3" key="1">
    <citation type="submission" date="2016-10" db="EMBL/GenBank/DDBJ databases">
        <authorList>
            <person name="Varghese N."/>
            <person name="Submissions S."/>
        </authorList>
    </citation>
    <scope>NUCLEOTIDE SEQUENCE [LARGE SCALE GENOMIC DNA]</scope>
    <source>
        <strain evidence="3">DSM 44437</strain>
    </source>
</reference>
<sequence>MVHPRTDNFWRSGLGCLGQPLYLGVYRTVNAIKIAAAALLFAAVAVTALNGAASGTDREHIMSEPREHIMGTDREHIL</sequence>
<feature type="transmembrane region" description="Helical" evidence="1">
    <location>
        <begin position="31"/>
        <end position="53"/>
    </location>
</feature>
<name>A0A1H9C813_9PSEU</name>
<keyword evidence="1" id="KW-0812">Transmembrane</keyword>
<evidence type="ECO:0000313" key="2">
    <source>
        <dbReference type="EMBL" id="SEP97346.1"/>
    </source>
</evidence>
<gene>
    <name evidence="2" type="ORF">SAMN04488000_101841</name>
</gene>
<dbReference type="AlphaFoldDB" id="A0A1H9C813"/>
<organism evidence="2 3">
    <name type="scientific">Lentzea albida</name>
    <dbReference type="NCBI Taxonomy" id="65499"/>
    <lineage>
        <taxon>Bacteria</taxon>
        <taxon>Bacillati</taxon>
        <taxon>Actinomycetota</taxon>
        <taxon>Actinomycetes</taxon>
        <taxon>Pseudonocardiales</taxon>
        <taxon>Pseudonocardiaceae</taxon>
        <taxon>Lentzea</taxon>
    </lineage>
</organism>
<keyword evidence="1" id="KW-1133">Transmembrane helix</keyword>
<protein>
    <submittedName>
        <fullName evidence="2">Uncharacterized protein</fullName>
    </submittedName>
</protein>